<dbReference type="AlphaFoldDB" id="K9W809"/>
<evidence type="ECO:0000313" key="1">
    <source>
        <dbReference type="EMBL" id="AFZ16363.1"/>
    </source>
</evidence>
<proteinExistence type="predicted"/>
<sequence>MISVAELSEPMTTWVGVFVSNLDGKTIRELEVEADDEETAIVMLDFYEYDETWQQYSFVGIHKKRWNWLTALFTAFKKLRFINLSFKKI</sequence>
<dbReference type="HOGENOM" id="CLU_2451299_0_0_3"/>
<keyword evidence="2" id="KW-1185">Reference proteome</keyword>
<evidence type="ECO:0000313" key="2">
    <source>
        <dbReference type="Proteomes" id="UP000010471"/>
    </source>
</evidence>
<dbReference type="RefSeq" id="WP_015180527.1">
    <property type="nucleotide sequence ID" value="NC_019738.1"/>
</dbReference>
<dbReference type="KEGG" id="mic:Mic7113_0444"/>
<name>K9W809_9CYAN</name>
<organism evidence="1 2">
    <name type="scientific">Allocoleopsis franciscana PCC 7113</name>
    <dbReference type="NCBI Taxonomy" id="1173027"/>
    <lineage>
        <taxon>Bacteria</taxon>
        <taxon>Bacillati</taxon>
        <taxon>Cyanobacteriota</taxon>
        <taxon>Cyanophyceae</taxon>
        <taxon>Coleofasciculales</taxon>
        <taxon>Coleofasciculaceae</taxon>
        <taxon>Allocoleopsis</taxon>
        <taxon>Allocoleopsis franciscana</taxon>
    </lineage>
</organism>
<gene>
    <name evidence="1" type="ORF">Mic7113_0444</name>
</gene>
<accession>K9W809</accession>
<reference evidence="1 2" key="1">
    <citation type="submission" date="2012-06" db="EMBL/GenBank/DDBJ databases">
        <title>Finished chromosome of genome of Microcoleus sp. PCC 7113.</title>
        <authorList>
            <consortium name="US DOE Joint Genome Institute"/>
            <person name="Gugger M."/>
            <person name="Coursin T."/>
            <person name="Rippka R."/>
            <person name="Tandeau De Marsac N."/>
            <person name="Huntemann M."/>
            <person name="Wei C.-L."/>
            <person name="Han J."/>
            <person name="Detter J.C."/>
            <person name="Han C."/>
            <person name="Tapia R."/>
            <person name="Chen A."/>
            <person name="Kyrpides N."/>
            <person name="Mavromatis K."/>
            <person name="Markowitz V."/>
            <person name="Szeto E."/>
            <person name="Ivanova N."/>
            <person name="Pagani I."/>
            <person name="Pati A."/>
            <person name="Goodwin L."/>
            <person name="Nordberg H.P."/>
            <person name="Cantor M.N."/>
            <person name="Hua S.X."/>
            <person name="Woyke T."/>
            <person name="Kerfeld C.A."/>
        </authorList>
    </citation>
    <scope>NUCLEOTIDE SEQUENCE [LARGE SCALE GENOMIC DNA]</scope>
    <source>
        <strain evidence="1 2">PCC 7113</strain>
    </source>
</reference>
<dbReference type="EMBL" id="CP003630">
    <property type="protein sequence ID" value="AFZ16363.1"/>
    <property type="molecule type" value="Genomic_DNA"/>
</dbReference>
<protein>
    <submittedName>
        <fullName evidence="1">Uncharacterized protein</fullName>
    </submittedName>
</protein>
<dbReference type="Proteomes" id="UP000010471">
    <property type="component" value="Chromosome"/>
</dbReference>